<evidence type="ECO:0000256" key="2">
    <source>
        <dbReference type="ARBA" id="ARBA00023015"/>
    </source>
</evidence>
<dbReference type="GO" id="GO:0046677">
    <property type="term" value="P:response to antibiotic"/>
    <property type="evidence" value="ECO:0007669"/>
    <property type="project" value="InterPro"/>
</dbReference>
<keyword evidence="3 5" id="KW-0238">DNA-binding</keyword>
<keyword evidence="8" id="KW-1185">Reference proteome</keyword>
<dbReference type="PRINTS" id="PR00455">
    <property type="entry name" value="HTHTETR"/>
</dbReference>
<evidence type="ECO:0000256" key="3">
    <source>
        <dbReference type="ARBA" id="ARBA00023125"/>
    </source>
</evidence>
<keyword evidence="2" id="KW-0805">Transcription regulation</keyword>
<feature type="DNA-binding region" description="H-T-H motif" evidence="5">
    <location>
        <begin position="31"/>
        <end position="50"/>
    </location>
</feature>
<dbReference type="InterPro" id="IPR009057">
    <property type="entry name" value="Homeodomain-like_sf"/>
</dbReference>
<gene>
    <name evidence="7" type="ORF">DFR70_108215</name>
</gene>
<dbReference type="EMBL" id="QJKF01000008">
    <property type="protein sequence ID" value="PXX61657.1"/>
    <property type="molecule type" value="Genomic_DNA"/>
</dbReference>
<keyword evidence="1" id="KW-0678">Repressor</keyword>
<evidence type="ECO:0000313" key="8">
    <source>
        <dbReference type="Proteomes" id="UP000247569"/>
    </source>
</evidence>
<sequence length="215" mass="23157">MGESKRPGVTRATMIEAALRLLDEVGLDGLTVRRLAGELGVQSPALYWHIRTKQELLDGMAEAIVVAARMGPPRAGESWEDWLSRRAHAYRASLLAHRDGARVVAGARQVSPAAIRRVNEELTTLVGHGFTPVLGLRTVAAVTHYVNGFVLREQTAEPTTQLSALTELLDNDADAPLLRAVREGGTTTDRRAFDHGLRAVITGAAALLRAAQAES</sequence>
<dbReference type="PANTHER" id="PTHR30055:SF151">
    <property type="entry name" value="TRANSCRIPTIONAL REGULATORY PROTEIN"/>
    <property type="match status" value="1"/>
</dbReference>
<dbReference type="PRINTS" id="PR00400">
    <property type="entry name" value="TETREPRESSOR"/>
</dbReference>
<dbReference type="InterPro" id="IPR050109">
    <property type="entry name" value="HTH-type_TetR-like_transc_reg"/>
</dbReference>
<evidence type="ECO:0000256" key="4">
    <source>
        <dbReference type="ARBA" id="ARBA00023163"/>
    </source>
</evidence>
<dbReference type="OrthoDB" id="3819648at2"/>
<dbReference type="RefSeq" id="WP_040739213.1">
    <property type="nucleotide sequence ID" value="NZ_QJKF01000008.1"/>
</dbReference>
<comment type="caution">
    <text evidence="7">The sequence shown here is derived from an EMBL/GenBank/DDBJ whole genome shotgun (WGS) entry which is preliminary data.</text>
</comment>
<dbReference type="GO" id="GO:0045892">
    <property type="term" value="P:negative regulation of DNA-templated transcription"/>
    <property type="evidence" value="ECO:0007669"/>
    <property type="project" value="InterPro"/>
</dbReference>
<dbReference type="InterPro" id="IPR036271">
    <property type="entry name" value="Tet_transcr_reg_TetR-rel_C_sf"/>
</dbReference>
<dbReference type="GO" id="GO:0003700">
    <property type="term" value="F:DNA-binding transcription factor activity"/>
    <property type="evidence" value="ECO:0007669"/>
    <property type="project" value="TreeGrafter"/>
</dbReference>
<organism evidence="7 8">
    <name type="scientific">Nocardia tenerifensis</name>
    <dbReference type="NCBI Taxonomy" id="228006"/>
    <lineage>
        <taxon>Bacteria</taxon>
        <taxon>Bacillati</taxon>
        <taxon>Actinomycetota</taxon>
        <taxon>Actinomycetes</taxon>
        <taxon>Mycobacteriales</taxon>
        <taxon>Nocardiaceae</taxon>
        <taxon>Nocardia</taxon>
    </lineage>
</organism>
<dbReference type="InterPro" id="IPR001647">
    <property type="entry name" value="HTH_TetR"/>
</dbReference>
<dbReference type="AlphaFoldDB" id="A0A318K061"/>
<dbReference type="PROSITE" id="PS50977">
    <property type="entry name" value="HTH_TETR_2"/>
    <property type="match status" value="1"/>
</dbReference>
<dbReference type="Gene3D" id="1.10.10.60">
    <property type="entry name" value="Homeodomain-like"/>
    <property type="match status" value="1"/>
</dbReference>
<proteinExistence type="predicted"/>
<dbReference type="GO" id="GO:0000976">
    <property type="term" value="F:transcription cis-regulatory region binding"/>
    <property type="evidence" value="ECO:0007669"/>
    <property type="project" value="TreeGrafter"/>
</dbReference>
<feature type="domain" description="HTH tetR-type" evidence="6">
    <location>
        <begin position="8"/>
        <end position="68"/>
    </location>
</feature>
<dbReference type="SUPFAM" id="SSF48498">
    <property type="entry name" value="Tetracyclin repressor-like, C-terminal domain"/>
    <property type="match status" value="1"/>
</dbReference>
<dbReference type="Gene3D" id="1.10.357.10">
    <property type="entry name" value="Tetracycline Repressor, domain 2"/>
    <property type="match status" value="1"/>
</dbReference>
<protein>
    <submittedName>
        <fullName evidence="7">TetR family transcriptional regulator</fullName>
    </submittedName>
</protein>
<evidence type="ECO:0000259" key="6">
    <source>
        <dbReference type="PROSITE" id="PS50977"/>
    </source>
</evidence>
<keyword evidence="4" id="KW-0804">Transcription</keyword>
<dbReference type="Pfam" id="PF02909">
    <property type="entry name" value="TetR_C_1"/>
    <property type="match status" value="1"/>
</dbReference>
<dbReference type="SUPFAM" id="SSF46689">
    <property type="entry name" value="Homeodomain-like"/>
    <property type="match status" value="1"/>
</dbReference>
<dbReference type="Proteomes" id="UP000247569">
    <property type="component" value="Unassembled WGS sequence"/>
</dbReference>
<accession>A0A318K061</accession>
<evidence type="ECO:0000313" key="7">
    <source>
        <dbReference type="EMBL" id="PXX61657.1"/>
    </source>
</evidence>
<dbReference type="PANTHER" id="PTHR30055">
    <property type="entry name" value="HTH-TYPE TRANSCRIPTIONAL REGULATOR RUTR"/>
    <property type="match status" value="1"/>
</dbReference>
<evidence type="ECO:0000256" key="5">
    <source>
        <dbReference type="PROSITE-ProRule" id="PRU00335"/>
    </source>
</evidence>
<reference evidence="7 8" key="1">
    <citation type="submission" date="2018-05" db="EMBL/GenBank/DDBJ databases">
        <title>Genomic Encyclopedia of Type Strains, Phase IV (KMG-IV): sequencing the most valuable type-strain genomes for metagenomic binning, comparative biology and taxonomic classification.</title>
        <authorList>
            <person name="Goeker M."/>
        </authorList>
    </citation>
    <scope>NUCLEOTIDE SEQUENCE [LARGE SCALE GENOMIC DNA]</scope>
    <source>
        <strain evidence="7 8">DSM 44704</strain>
    </source>
</reference>
<dbReference type="InterPro" id="IPR004111">
    <property type="entry name" value="Repressor_TetR_C"/>
</dbReference>
<dbReference type="InterPro" id="IPR003012">
    <property type="entry name" value="Tet_transcr_reg_TetR"/>
</dbReference>
<dbReference type="Pfam" id="PF00440">
    <property type="entry name" value="TetR_N"/>
    <property type="match status" value="1"/>
</dbReference>
<evidence type="ECO:0000256" key="1">
    <source>
        <dbReference type="ARBA" id="ARBA00022491"/>
    </source>
</evidence>
<name>A0A318K061_9NOCA</name>